<dbReference type="RefSeq" id="WP_354465446.1">
    <property type="nucleotide sequence ID" value="NZ_JBEPMM010000001.1"/>
</dbReference>
<gene>
    <name evidence="1" type="ORF">ABID43_000323</name>
</gene>
<sequence length="340" mass="37127">MPANCPLCGRPPSGIINSYTAQEVAEFFTSRVLGQERCDRMEAILHRLWGSDTVRVVRCDPCAFGYADPFVAGTAEFYQLEAPDTPYPRDKWEYAHTLRRVSDRLSPEASLLDIGAGKGYFLSRLIDRGWKPGNLMATEFSVSGGEAIARLGVECRPTDVRSLDGGGRRFDAITMFQVLEHLDGYDGLMEAVARLAKPDAHLFVAVPNGDRIAFNEHNGLLPDCPPNHVSRWTPKSFQVFADKYGWTLEGCELEPAPTVAGEAVYGAVNRFIQRSHVRGTWARAVYAGSRPFRGRVNKAVKALGVATSPDAWGAAATVARAARGGGGVPHALWAHLRRAG</sequence>
<dbReference type="GO" id="GO:0008168">
    <property type="term" value="F:methyltransferase activity"/>
    <property type="evidence" value="ECO:0007669"/>
    <property type="project" value="UniProtKB-KW"/>
</dbReference>
<dbReference type="Gene3D" id="3.40.50.150">
    <property type="entry name" value="Vaccinia Virus protein VP39"/>
    <property type="match status" value="1"/>
</dbReference>
<dbReference type="Proteomes" id="UP001549145">
    <property type="component" value="Unassembled WGS sequence"/>
</dbReference>
<protein>
    <submittedName>
        <fullName evidence="1">SAM-dependent methyltransferase</fullName>
    </submittedName>
</protein>
<keyword evidence="1" id="KW-0489">Methyltransferase</keyword>
<dbReference type="GO" id="GO:0032259">
    <property type="term" value="P:methylation"/>
    <property type="evidence" value="ECO:0007669"/>
    <property type="project" value="UniProtKB-KW"/>
</dbReference>
<evidence type="ECO:0000313" key="2">
    <source>
        <dbReference type="Proteomes" id="UP001549145"/>
    </source>
</evidence>
<reference evidence="1 2" key="1">
    <citation type="submission" date="2024-06" db="EMBL/GenBank/DDBJ databases">
        <title>Genomic Encyclopedia of Type Strains, Phase IV (KMG-IV): sequencing the most valuable type-strain genomes for metagenomic binning, comparative biology and taxonomic classification.</title>
        <authorList>
            <person name="Goeker M."/>
        </authorList>
    </citation>
    <scope>NUCLEOTIDE SEQUENCE [LARGE SCALE GENOMIC DNA]</scope>
    <source>
        <strain evidence="1 2">DSM 21331</strain>
    </source>
</reference>
<dbReference type="Pfam" id="PF13489">
    <property type="entry name" value="Methyltransf_23"/>
    <property type="match status" value="1"/>
</dbReference>
<keyword evidence="2" id="KW-1185">Reference proteome</keyword>
<dbReference type="PANTHER" id="PTHR43861">
    <property type="entry name" value="TRANS-ACONITATE 2-METHYLTRANSFERASE-RELATED"/>
    <property type="match status" value="1"/>
</dbReference>
<accession>A0ABV2KZ08</accession>
<organism evidence="1 2">
    <name type="scientific">Methylobacterium goesingense</name>
    <dbReference type="NCBI Taxonomy" id="243690"/>
    <lineage>
        <taxon>Bacteria</taxon>
        <taxon>Pseudomonadati</taxon>
        <taxon>Pseudomonadota</taxon>
        <taxon>Alphaproteobacteria</taxon>
        <taxon>Hyphomicrobiales</taxon>
        <taxon>Methylobacteriaceae</taxon>
        <taxon>Methylobacterium</taxon>
    </lineage>
</organism>
<dbReference type="EMBL" id="JBEPMM010000001">
    <property type="protein sequence ID" value="MET3690804.1"/>
    <property type="molecule type" value="Genomic_DNA"/>
</dbReference>
<keyword evidence="1" id="KW-0808">Transferase</keyword>
<comment type="caution">
    <text evidence="1">The sequence shown here is derived from an EMBL/GenBank/DDBJ whole genome shotgun (WGS) entry which is preliminary data.</text>
</comment>
<evidence type="ECO:0000313" key="1">
    <source>
        <dbReference type="EMBL" id="MET3690804.1"/>
    </source>
</evidence>
<proteinExistence type="predicted"/>
<dbReference type="SUPFAM" id="SSF53335">
    <property type="entry name" value="S-adenosyl-L-methionine-dependent methyltransferases"/>
    <property type="match status" value="1"/>
</dbReference>
<dbReference type="InterPro" id="IPR029063">
    <property type="entry name" value="SAM-dependent_MTases_sf"/>
</dbReference>
<name>A0ABV2KZ08_9HYPH</name>